<evidence type="ECO:0000259" key="4">
    <source>
        <dbReference type="PROSITE" id="PS01124"/>
    </source>
</evidence>
<comment type="caution">
    <text evidence="5">The sequence shown here is derived from an EMBL/GenBank/DDBJ whole genome shotgun (WGS) entry which is preliminary data.</text>
</comment>
<dbReference type="Proteomes" id="UP000321039">
    <property type="component" value="Unassembled WGS sequence"/>
</dbReference>
<dbReference type="Gene3D" id="1.10.10.60">
    <property type="entry name" value="Homeodomain-like"/>
    <property type="match status" value="1"/>
</dbReference>
<dbReference type="PANTHER" id="PTHR47894:SF4">
    <property type="entry name" value="HTH-TYPE TRANSCRIPTIONAL REGULATOR GADX"/>
    <property type="match status" value="1"/>
</dbReference>
<evidence type="ECO:0000256" key="3">
    <source>
        <dbReference type="ARBA" id="ARBA00023163"/>
    </source>
</evidence>
<organism evidence="5 6">
    <name type="scientific">Parahaliea maris</name>
    <dbReference type="NCBI Taxonomy" id="2716870"/>
    <lineage>
        <taxon>Bacteria</taxon>
        <taxon>Pseudomonadati</taxon>
        <taxon>Pseudomonadota</taxon>
        <taxon>Gammaproteobacteria</taxon>
        <taxon>Cellvibrionales</taxon>
        <taxon>Halieaceae</taxon>
        <taxon>Parahaliea</taxon>
    </lineage>
</organism>
<sequence>MYRVRIGGIEGIERLLRERGENPVALLASTGLSPAQLRDPDQYIAYTKMAELLHVCSEACKEPLFGLLLGQRQGIGVLGALPLIASRASTVAEAIKVAERYLYLHASGLRLVLSVQETSARLELSIAIGQSPGFEQLMQLSLAQAARFLAVMADSDPYALPIYLRQPRPQDGSGQGVTQYQHLHFDQSFDGVGLAAQYLARPAHLDVDTLNRHLEEYVGRLQTLYPNQLEEQVADVISRLLPTGECSLAEIAATLNLRPRTLQARLSARGTGYGDILRETRFNLACQHLSEPRVSITELALQLGYADVAVFSRHFKAWSGHSPRAWRNNQGAMA</sequence>
<dbReference type="InterPro" id="IPR032687">
    <property type="entry name" value="AraC-type_N"/>
</dbReference>
<dbReference type="Pfam" id="PF12625">
    <property type="entry name" value="Arabinose_bd"/>
    <property type="match status" value="1"/>
</dbReference>
<proteinExistence type="predicted"/>
<keyword evidence="3" id="KW-0804">Transcription</keyword>
<dbReference type="GO" id="GO:0003700">
    <property type="term" value="F:DNA-binding transcription factor activity"/>
    <property type="evidence" value="ECO:0007669"/>
    <property type="project" value="InterPro"/>
</dbReference>
<dbReference type="SUPFAM" id="SSF46689">
    <property type="entry name" value="Homeodomain-like"/>
    <property type="match status" value="1"/>
</dbReference>
<protein>
    <submittedName>
        <fullName evidence="5">AraC family transcriptional regulator</fullName>
    </submittedName>
</protein>
<dbReference type="SMART" id="SM00342">
    <property type="entry name" value="HTH_ARAC"/>
    <property type="match status" value="1"/>
</dbReference>
<dbReference type="GO" id="GO:0000976">
    <property type="term" value="F:transcription cis-regulatory region binding"/>
    <property type="evidence" value="ECO:0007669"/>
    <property type="project" value="TreeGrafter"/>
</dbReference>
<accession>A0A5C8ZZK6</accession>
<dbReference type="EMBL" id="VRZA01000004">
    <property type="protein sequence ID" value="TXS92960.1"/>
    <property type="molecule type" value="Genomic_DNA"/>
</dbReference>
<reference evidence="5 6" key="1">
    <citation type="submission" date="2019-08" db="EMBL/GenBank/DDBJ databases">
        <title>Parahaliea maris sp. nov., isolated from the surface seawater.</title>
        <authorList>
            <person name="Liu Y."/>
        </authorList>
    </citation>
    <scope>NUCLEOTIDE SEQUENCE [LARGE SCALE GENOMIC DNA]</scope>
    <source>
        <strain evidence="5 6">HSLHS9</strain>
    </source>
</reference>
<name>A0A5C8ZZK6_9GAMM</name>
<dbReference type="PANTHER" id="PTHR47894">
    <property type="entry name" value="HTH-TYPE TRANSCRIPTIONAL REGULATOR GADX"/>
    <property type="match status" value="1"/>
</dbReference>
<dbReference type="InterPro" id="IPR018060">
    <property type="entry name" value="HTH_AraC"/>
</dbReference>
<evidence type="ECO:0000256" key="1">
    <source>
        <dbReference type="ARBA" id="ARBA00023015"/>
    </source>
</evidence>
<dbReference type="GO" id="GO:0005829">
    <property type="term" value="C:cytosol"/>
    <property type="evidence" value="ECO:0007669"/>
    <property type="project" value="TreeGrafter"/>
</dbReference>
<keyword evidence="1" id="KW-0805">Transcription regulation</keyword>
<dbReference type="InterPro" id="IPR009057">
    <property type="entry name" value="Homeodomain-like_sf"/>
</dbReference>
<dbReference type="Pfam" id="PF12833">
    <property type="entry name" value="HTH_18"/>
    <property type="match status" value="1"/>
</dbReference>
<evidence type="ECO:0000313" key="6">
    <source>
        <dbReference type="Proteomes" id="UP000321039"/>
    </source>
</evidence>
<dbReference type="RefSeq" id="WP_148068962.1">
    <property type="nucleotide sequence ID" value="NZ_VRZA01000004.1"/>
</dbReference>
<evidence type="ECO:0000313" key="5">
    <source>
        <dbReference type="EMBL" id="TXS92960.1"/>
    </source>
</evidence>
<gene>
    <name evidence="5" type="ORF">FV139_13470</name>
</gene>
<evidence type="ECO:0000256" key="2">
    <source>
        <dbReference type="ARBA" id="ARBA00023125"/>
    </source>
</evidence>
<keyword evidence="2" id="KW-0238">DNA-binding</keyword>
<feature type="domain" description="HTH araC/xylS-type" evidence="4">
    <location>
        <begin position="231"/>
        <end position="329"/>
    </location>
</feature>
<dbReference type="PROSITE" id="PS01124">
    <property type="entry name" value="HTH_ARAC_FAMILY_2"/>
    <property type="match status" value="1"/>
</dbReference>
<keyword evidence="6" id="KW-1185">Reference proteome</keyword>
<dbReference type="AlphaFoldDB" id="A0A5C8ZZK6"/>